<dbReference type="AlphaFoldDB" id="A0AAW0L2Y0"/>
<feature type="coiled-coil region" evidence="1">
    <location>
        <begin position="36"/>
        <end position="63"/>
    </location>
</feature>
<comment type="caution">
    <text evidence="3">The sequence shown here is derived from an EMBL/GenBank/DDBJ whole genome shotgun (WGS) entry which is preliminary data.</text>
</comment>
<keyword evidence="4" id="KW-1185">Reference proteome</keyword>
<feature type="domain" description="DUF629" evidence="2">
    <location>
        <begin position="108"/>
        <end position="238"/>
    </location>
</feature>
<sequence length="239" mass="28599">MKRLGMELLKIIQAEMHRLKNTWEKKYKHWRQGNLWQDMENKYRQQEIEKEKSDDEMQKLELKIIRIIFEAKADKDNKMLIHMHKDQLIGKRAKVELSNDVDYAVMSNGFDWKFLMSCCCGNTFLDVGKYKEHMTSKHCRPFPYERNFVALKSVPHSEIEIMEVTAATKFVEDWSRNESGDQDESQDLNLKPWPYCNDINRDNLMKKIHSILEVLIQTEYFTRSRLNMLKGLTLEMLKN</sequence>
<evidence type="ECO:0000313" key="4">
    <source>
        <dbReference type="Proteomes" id="UP000237347"/>
    </source>
</evidence>
<name>A0AAW0L2Y0_QUESU</name>
<organism evidence="3 4">
    <name type="scientific">Quercus suber</name>
    <name type="common">Cork oak</name>
    <dbReference type="NCBI Taxonomy" id="58331"/>
    <lineage>
        <taxon>Eukaryota</taxon>
        <taxon>Viridiplantae</taxon>
        <taxon>Streptophyta</taxon>
        <taxon>Embryophyta</taxon>
        <taxon>Tracheophyta</taxon>
        <taxon>Spermatophyta</taxon>
        <taxon>Magnoliopsida</taxon>
        <taxon>eudicotyledons</taxon>
        <taxon>Gunneridae</taxon>
        <taxon>Pentapetalae</taxon>
        <taxon>rosids</taxon>
        <taxon>fabids</taxon>
        <taxon>Fagales</taxon>
        <taxon>Fagaceae</taxon>
        <taxon>Quercus</taxon>
    </lineage>
</organism>
<protein>
    <recommendedName>
        <fullName evidence="2">DUF629 domain-containing protein</fullName>
    </recommendedName>
</protein>
<evidence type="ECO:0000313" key="3">
    <source>
        <dbReference type="EMBL" id="KAK7844873.1"/>
    </source>
</evidence>
<dbReference type="Proteomes" id="UP000237347">
    <property type="component" value="Unassembled WGS sequence"/>
</dbReference>
<evidence type="ECO:0000259" key="2">
    <source>
        <dbReference type="Pfam" id="PF04780"/>
    </source>
</evidence>
<reference evidence="3 4" key="1">
    <citation type="journal article" date="2018" name="Sci. Data">
        <title>The draft genome sequence of cork oak.</title>
        <authorList>
            <person name="Ramos A.M."/>
            <person name="Usie A."/>
            <person name="Barbosa P."/>
            <person name="Barros P.M."/>
            <person name="Capote T."/>
            <person name="Chaves I."/>
            <person name="Simoes F."/>
            <person name="Abreu I."/>
            <person name="Carrasquinho I."/>
            <person name="Faro C."/>
            <person name="Guimaraes J.B."/>
            <person name="Mendonca D."/>
            <person name="Nobrega F."/>
            <person name="Rodrigues L."/>
            <person name="Saibo N.J.M."/>
            <person name="Varela M.C."/>
            <person name="Egas C."/>
            <person name="Matos J."/>
            <person name="Miguel C.M."/>
            <person name="Oliveira M.M."/>
            <person name="Ricardo C.P."/>
            <person name="Goncalves S."/>
        </authorList>
    </citation>
    <scope>NUCLEOTIDE SEQUENCE [LARGE SCALE GENOMIC DNA]</scope>
    <source>
        <strain evidence="4">cv. HL8</strain>
    </source>
</reference>
<accession>A0AAW0L2Y0</accession>
<keyword evidence="1" id="KW-0175">Coiled coil</keyword>
<evidence type="ECO:0000256" key="1">
    <source>
        <dbReference type="SAM" id="Coils"/>
    </source>
</evidence>
<dbReference type="InterPro" id="IPR006865">
    <property type="entry name" value="DUF629"/>
</dbReference>
<proteinExistence type="predicted"/>
<dbReference type="EMBL" id="PKMF04000178">
    <property type="protein sequence ID" value="KAK7844873.1"/>
    <property type="molecule type" value="Genomic_DNA"/>
</dbReference>
<gene>
    <name evidence="3" type="ORF">CFP56_010240</name>
</gene>
<dbReference type="Pfam" id="PF04780">
    <property type="entry name" value="DUF629"/>
    <property type="match status" value="1"/>
</dbReference>